<feature type="transmembrane region" description="Helical" evidence="5">
    <location>
        <begin position="60"/>
        <end position="81"/>
    </location>
</feature>
<evidence type="ECO:0000313" key="8">
    <source>
        <dbReference type="WBParaSite" id="TCNE_0000859401-mRNA-1"/>
    </source>
</evidence>
<dbReference type="EMBL" id="UYWY01019949">
    <property type="protein sequence ID" value="VDM39915.1"/>
    <property type="molecule type" value="Genomic_DNA"/>
</dbReference>
<evidence type="ECO:0000256" key="5">
    <source>
        <dbReference type="SAM" id="Phobius"/>
    </source>
</evidence>
<feature type="transmembrane region" description="Helical" evidence="5">
    <location>
        <begin position="332"/>
        <end position="352"/>
    </location>
</feature>
<reference evidence="8" key="1">
    <citation type="submission" date="2016-06" db="UniProtKB">
        <authorList>
            <consortium name="WormBaseParasite"/>
        </authorList>
    </citation>
    <scope>IDENTIFICATION</scope>
</reference>
<dbReference type="WBParaSite" id="TCNE_0000859401-mRNA-1">
    <property type="protein sequence ID" value="TCNE_0000859401-mRNA-1"/>
    <property type="gene ID" value="TCNE_0000859401"/>
</dbReference>
<keyword evidence="2 5" id="KW-0812">Transmembrane</keyword>
<evidence type="ECO:0000256" key="1">
    <source>
        <dbReference type="ARBA" id="ARBA00004141"/>
    </source>
</evidence>
<organism evidence="7 8">
    <name type="scientific">Toxocara canis</name>
    <name type="common">Canine roundworm</name>
    <dbReference type="NCBI Taxonomy" id="6265"/>
    <lineage>
        <taxon>Eukaryota</taxon>
        <taxon>Metazoa</taxon>
        <taxon>Ecdysozoa</taxon>
        <taxon>Nematoda</taxon>
        <taxon>Chromadorea</taxon>
        <taxon>Rhabditida</taxon>
        <taxon>Spirurina</taxon>
        <taxon>Ascaridomorpha</taxon>
        <taxon>Ascaridoidea</taxon>
        <taxon>Toxocaridae</taxon>
        <taxon>Toxocara</taxon>
    </lineage>
</organism>
<feature type="transmembrane region" description="Helical" evidence="5">
    <location>
        <begin position="144"/>
        <end position="165"/>
    </location>
</feature>
<evidence type="ECO:0000256" key="3">
    <source>
        <dbReference type="ARBA" id="ARBA00022989"/>
    </source>
</evidence>
<keyword evidence="3 5" id="KW-1133">Transmembrane helix</keyword>
<proteinExistence type="predicted"/>
<sequence>MNGESKSVICDAVEQLYFGSTLMTSIFVSELITVIISLALAALLVFAISITGALHFNVRLLLICVCAASIISNIGNIFAQFDIKICQLKMFGRQQQFNVRRYLVGALRIAGVMISSVFFIGASFNENVSERCNELTFSTSKCVALRRVQSSGALVITASTIFLALERLIATCCFRSYENGGRKSIGFVLTFLLVSIPVGSCKIIMSFQVGLVILTSEYDFVRWKGEFKPYVHDGKLNPCSSSAYSRDLGYFIYDQTPPLERRGDRPYQIGQSALLVKFSKTEHMLWPQLTVSEHFLQCVTAAPASLHAPPATHAVYPYCAVAFYNPRQSRDISFALFAVQMAAALIFAALWYQNVKQTVCQSHSTFTLLKLCVNWSCHAFGQQIIDTQCDDR</sequence>
<dbReference type="AlphaFoldDB" id="A0A183UJC4"/>
<gene>
    <name evidence="6" type="ORF">TCNE_LOCUS8594</name>
</gene>
<comment type="subcellular location">
    <subcellularLocation>
        <location evidence="1">Membrane</location>
        <topology evidence="1">Multi-pass membrane protein</topology>
    </subcellularLocation>
</comment>
<keyword evidence="7" id="KW-1185">Reference proteome</keyword>
<evidence type="ECO:0000313" key="6">
    <source>
        <dbReference type="EMBL" id="VDM39915.1"/>
    </source>
</evidence>
<evidence type="ECO:0000313" key="7">
    <source>
        <dbReference type="Proteomes" id="UP000050794"/>
    </source>
</evidence>
<feature type="transmembrane region" description="Helical" evidence="5">
    <location>
        <begin position="186"/>
        <end position="214"/>
    </location>
</feature>
<accession>A0A183UJC4</accession>
<reference evidence="6 7" key="2">
    <citation type="submission" date="2018-11" db="EMBL/GenBank/DDBJ databases">
        <authorList>
            <consortium name="Pathogen Informatics"/>
        </authorList>
    </citation>
    <scope>NUCLEOTIDE SEQUENCE [LARGE SCALE GENOMIC DNA]</scope>
</reference>
<evidence type="ECO:0000256" key="2">
    <source>
        <dbReference type="ARBA" id="ARBA00022692"/>
    </source>
</evidence>
<protein>
    <submittedName>
        <fullName evidence="8">G protein-coupled receptor</fullName>
    </submittedName>
</protein>
<feature type="transmembrane region" description="Helical" evidence="5">
    <location>
        <begin position="31"/>
        <end position="54"/>
    </location>
</feature>
<dbReference type="GO" id="GO:0016020">
    <property type="term" value="C:membrane"/>
    <property type="evidence" value="ECO:0007669"/>
    <property type="project" value="UniProtKB-SubCell"/>
</dbReference>
<keyword evidence="4 5" id="KW-0472">Membrane</keyword>
<dbReference type="Pfam" id="PF10292">
    <property type="entry name" value="7TM_GPCR_Srab"/>
    <property type="match status" value="1"/>
</dbReference>
<name>A0A183UJC4_TOXCA</name>
<dbReference type="Proteomes" id="UP000050794">
    <property type="component" value="Unassembled WGS sequence"/>
</dbReference>
<feature type="transmembrane region" description="Helical" evidence="5">
    <location>
        <begin position="102"/>
        <end position="124"/>
    </location>
</feature>
<evidence type="ECO:0000256" key="4">
    <source>
        <dbReference type="ARBA" id="ARBA00023136"/>
    </source>
</evidence>
<dbReference type="InterPro" id="IPR019408">
    <property type="entry name" value="7TM_GPCR_serpentine_rcpt_Srab"/>
</dbReference>